<evidence type="ECO:0000313" key="1">
    <source>
        <dbReference type="EMBL" id="KAG5592890.1"/>
    </source>
</evidence>
<dbReference type="AlphaFoldDB" id="A0A9J5XYR8"/>
<dbReference type="OrthoDB" id="1736998at2759"/>
<comment type="caution">
    <text evidence="1">The sequence shown here is derived from an EMBL/GenBank/DDBJ whole genome shotgun (WGS) entry which is preliminary data.</text>
</comment>
<evidence type="ECO:0000313" key="2">
    <source>
        <dbReference type="Proteomes" id="UP000824120"/>
    </source>
</evidence>
<protein>
    <submittedName>
        <fullName evidence="1">Uncharacterized protein</fullName>
    </submittedName>
</protein>
<dbReference type="Proteomes" id="UP000824120">
    <property type="component" value="Chromosome 8"/>
</dbReference>
<sequence length="114" mass="12386">MASRCSRIINKASISSIRSAIKLNSQSASSTTFVFQFLCFNQICFVSSPPVILFKNSVGAGRSAVNVATTQCSCYGEDDVMPELNIEELQSSFTGYTLLHLSRPLACSFITTTK</sequence>
<reference evidence="1 2" key="1">
    <citation type="submission" date="2020-09" db="EMBL/GenBank/DDBJ databases">
        <title>De no assembly of potato wild relative species, Solanum commersonii.</title>
        <authorList>
            <person name="Cho K."/>
        </authorList>
    </citation>
    <scope>NUCLEOTIDE SEQUENCE [LARGE SCALE GENOMIC DNA]</scope>
    <source>
        <strain evidence="1">LZ3.2</strain>
        <tissue evidence="1">Leaf</tissue>
    </source>
</reference>
<proteinExistence type="predicted"/>
<gene>
    <name evidence="1" type="ORF">H5410_043404</name>
</gene>
<keyword evidence="2" id="KW-1185">Reference proteome</keyword>
<dbReference type="EMBL" id="JACXVP010000008">
    <property type="protein sequence ID" value="KAG5592890.1"/>
    <property type="molecule type" value="Genomic_DNA"/>
</dbReference>
<name>A0A9J5XYR8_SOLCO</name>
<accession>A0A9J5XYR8</accession>
<organism evidence="1 2">
    <name type="scientific">Solanum commersonii</name>
    <name type="common">Commerson's wild potato</name>
    <name type="synonym">Commerson's nightshade</name>
    <dbReference type="NCBI Taxonomy" id="4109"/>
    <lineage>
        <taxon>Eukaryota</taxon>
        <taxon>Viridiplantae</taxon>
        <taxon>Streptophyta</taxon>
        <taxon>Embryophyta</taxon>
        <taxon>Tracheophyta</taxon>
        <taxon>Spermatophyta</taxon>
        <taxon>Magnoliopsida</taxon>
        <taxon>eudicotyledons</taxon>
        <taxon>Gunneridae</taxon>
        <taxon>Pentapetalae</taxon>
        <taxon>asterids</taxon>
        <taxon>lamiids</taxon>
        <taxon>Solanales</taxon>
        <taxon>Solanaceae</taxon>
        <taxon>Solanoideae</taxon>
        <taxon>Solaneae</taxon>
        <taxon>Solanum</taxon>
    </lineage>
</organism>